<sequence>MLWPREKTTNLTCLCYHYYAYIQCCSLSGPQRLLLCVQDTNCTLQLLIVEQKSIKSNPAGQENKVIVIHRLVKLGPLQPRQLWQLQDILYMARSSHLILDHVVKENNRLPSGECIHMDQLFRGVSMLPVHLDRTGVQKLDIIFISEMQMKHGIIWPWREDEEHWKPSLPEEGVGSTFVTEKVSGHNAVRGKESM</sequence>
<comment type="caution">
    <text evidence="1">The sequence shown here is derived from an EMBL/GenBank/DDBJ whole genome shotgun (WGS) entry which is preliminary data.</text>
</comment>
<evidence type="ECO:0000313" key="1">
    <source>
        <dbReference type="EMBL" id="KAJ8374655.1"/>
    </source>
</evidence>
<reference evidence="1" key="1">
    <citation type="journal article" date="2023" name="Science">
        <title>Genome structures resolve the early diversification of teleost fishes.</title>
        <authorList>
            <person name="Parey E."/>
            <person name="Louis A."/>
            <person name="Montfort J."/>
            <person name="Bouchez O."/>
            <person name="Roques C."/>
            <person name="Iampietro C."/>
            <person name="Lluch J."/>
            <person name="Castinel A."/>
            <person name="Donnadieu C."/>
            <person name="Desvignes T."/>
            <person name="Floi Bucao C."/>
            <person name="Jouanno E."/>
            <person name="Wen M."/>
            <person name="Mejri S."/>
            <person name="Dirks R."/>
            <person name="Jansen H."/>
            <person name="Henkel C."/>
            <person name="Chen W.J."/>
            <person name="Zahm M."/>
            <person name="Cabau C."/>
            <person name="Klopp C."/>
            <person name="Thompson A.W."/>
            <person name="Robinson-Rechavi M."/>
            <person name="Braasch I."/>
            <person name="Lecointre G."/>
            <person name="Bobe J."/>
            <person name="Postlethwait J.H."/>
            <person name="Berthelot C."/>
            <person name="Roest Crollius H."/>
            <person name="Guiguen Y."/>
        </authorList>
    </citation>
    <scope>NUCLEOTIDE SEQUENCE</scope>
    <source>
        <strain evidence="1">WJC10195</strain>
    </source>
</reference>
<dbReference type="OrthoDB" id="10596072at2759"/>
<dbReference type="AlphaFoldDB" id="A0A9Q1J9W7"/>
<keyword evidence="2" id="KW-1185">Reference proteome</keyword>
<gene>
    <name evidence="1" type="ORF">SKAU_G00052350</name>
</gene>
<organism evidence="1 2">
    <name type="scientific">Synaphobranchus kaupii</name>
    <name type="common">Kaup's arrowtooth eel</name>
    <dbReference type="NCBI Taxonomy" id="118154"/>
    <lineage>
        <taxon>Eukaryota</taxon>
        <taxon>Metazoa</taxon>
        <taxon>Chordata</taxon>
        <taxon>Craniata</taxon>
        <taxon>Vertebrata</taxon>
        <taxon>Euteleostomi</taxon>
        <taxon>Actinopterygii</taxon>
        <taxon>Neopterygii</taxon>
        <taxon>Teleostei</taxon>
        <taxon>Anguilliformes</taxon>
        <taxon>Synaphobranchidae</taxon>
        <taxon>Synaphobranchus</taxon>
    </lineage>
</organism>
<evidence type="ECO:0000313" key="2">
    <source>
        <dbReference type="Proteomes" id="UP001152622"/>
    </source>
</evidence>
<proteinExistence type="predicted"/>
<dbReference type="Proteomes" id="UP001152622">
    <property type="component" value="Chromosome 2"/>
</dbReference>
<name>A0A9Q1J9W7_SYNKA</name>
<protein>
    <submittedName>
        <fullName evidence="1">Uncharacterized protein</fullName>
    </submittedName>
</protein>
<dbReference type="EMBL" id="JAINUF010000002">
    <property type="protein sequence ID" value="KAJ8374655.1"/>
    <property type="molecule type" value="Genomic_DNA"/>
</dbReference>
<accession>A0A9Q1J9W7</accession>